<sequence length="539" mass="60710">MPSRLAAFTCQLLSALSTIGYCQVPQNPLILLQESYDAWMEPPHPDATGHHIFNSVASAMQLWPNSMWPAGHNIIPASIPPWTVLYRGERGGKNLPVASGKPKFLAFDPEHAYNFCEFACRIDSYITTRELKLLYFDGTSAGKYFIPTVRSLEVQDLLTWGELKPDKDFDEAERIKALCEWAGLYGLDGFVRMEYDFELLSCNISSGIEFTSSLDVLPKTPWTVHMPGVPNAEPWEPPEGWHGELPNYVDVMVQGIVAGAWHHRNPGETRVRVDVSGLISFYDPALRSLISFRRGVPRRRHQLAGISSEDIKRKLEELKDVLTRETRGSGVDWRSIADVVIARYSARLEQLNYTLVQETAFQNASARAAAVRQQLLVVLTPYLTPRDIPHNQLSSNSSWISPAVTRCSSALVGNVPEAILTPQERVIRHAFLETTGEICRRLGLMWAEAYGIDNACPETVQSTLEGWRNHILELMEWLDCSQIHVEAILIRASGYIQEFCYLSTWPHVLVGDDQDDKMPRCVPSDRTAYKWPSLLGDDA</sequence>
<name>A0ACB8QN84_9AGAM</name>
<evidence type="ECO:0000313" key="2">
    <source>
        <dbReference type="Proteomes" id="UP000814128"/>
    </source>
</evidence>
<evidence type="ECO:0000313" key="1">
    <source>
        <dbReference type="EMBL" id="KAI0033093.1"/>
    </source>
</evidence>
<keyword evidence="2" id="KW-1185">Reference proteome</keyword>
<dbReference type="EMBL" id="MU273528">
    <property type="protein sequence ID" value="KAI0033093.1"/>
    <property type="molecule type" value="Genomic_DNA"/>
</dbReference>
<proteinExistence type="predicted"/>
<organism evidence="1 2">
    <name type="scientific">Vararia minispora EC-137</name>
    <dbReference type="NCBI Taxonomy" id="1314806"/>
    <lineage>
        <taxon>Eukaryota</taxon>
        <taxon>Fungi</taxon>
        <taxon>Dikarya</taxon>
        <taxon>Basidiomycota</taxon>
        <taxon>Agaricomycotina</taxon>
        <taxon>Agaricomycetes</taxon>
        <taxon>Russulales</taxon>
        <taxon>Lachnocladiaceae</taxon>
        <taxon>Vararia</taxon>
    </lineage>
</organism>
<reference evidence="1" key="2">
    <citation type="journal article" date="2022" name="New Phytol.">
        <title>Evolutionary transition to the ectomycorrhizal habit in the genomes of a hyperdiverse lineage of mushroom-forming fungi.</title>
        <authorList>
            <person name="Looney B."/>
            <person name="Miyauchi S."/>
            <person name="Morin E."/>
            <person name="Drula E."/>
            <person name="Courty P.E."/>
            <person name="Kohler A."/>
            <person name="Kuo A."/>
            <person name="LaButti K."/>
            <person name="Pangilinan J."/>
            <person name="Lipzen A."/>
            <person name="Riley R."/>
            <person name="Andreopoulos W."/>
            <person name="He G."/>
            <person name="Johnson J."/>
            <person name="Nolan M."/>
            <person name="Tritt A."/>
            <person name="Barry K.W."/>
            <person name="Grigoriev I.V."/>
            <person name="Nagy L.G."/>
            <person name="Hibbett D."/>
            <person name="Henrissat B."/>
            <person name="Matheny P.B."/>
            <person name="Labbe J."/>
            <person name="Martin F.M."/>
        </authorList>
    </citation>
    <scope>NUCLEOTIDE SEQUENCE</scope>
    <source>
        <strain evidence="1">EC-137</strain>
    </source>
</reference>
<gene>
    <name evidence="1" type="ORF">K488DRAFT_85248</name>
</gene>
<comment type="caution">
    <text evidence="1">The sequence shown here is derived from an EMBL/GenBank/DDBJ whole genome shotgun (WGS) entry which is preliminary data.</text>
</comment>
<reference evidence="1" key="1">
    <citation type="submission" date="2021-02" db="EMBL/GenBank/DDBJ databases">
        <authorList>
            <consortium name="DOE Joint Genome Institute"/>
            <person name="Ahrendt S."/>
            <person name="Looney B.P."/>
            <person name="Miyauchi S."/>
            <person name="Morin E."/>
            <person name="Drula E."/>
            <person name="Courty P.E."/>
            <person name="Chicoki N."/>
            <person name="Fauchery L."/>
            <person name="Kohler A."/>
            <person name="Kuo A."/>
            <person name="Labutti K."/>
            <person name="Pangilinan J."/>
            <person name="Lipzen A."/>
            <person name="Riley R."/>
            <person name="Andreopoulos W."/>
            <person name="He G."/>
            <person name="Johnson J."/>
            <person name="Barry K.W."/>
            <person name="Grigoriev I.V."/>
            <person name="Nagy L."/>
            <person name="Hibbett D."/>
            <person name="Henrissat B."/>
            <person name="Matheny P.B."/>
            <person name="Labbe J."/>
            <person name="Martin F."/>
        </authorList>
    </citation>
    <scope>NUCLEOTIDE SEQUENCE</scope>
    <source>
        <strain evidence="1">EC-137</strain>
    </source>
</reference>
<accession>A0ACB8QN84</accession>
<protein>
    <submittedName>
        <fullName evidence="1">Uncharacterized protein</fullName>
    </submittedName>
</protein>
<dbReference type="Proteomes" id="UP000814128">
    <property type="component" value="Unassembled WGS sequence"/>
</dbReference>